<dbReference type="Proteomes" id="UP000536746">
    <property type="component" value="Unassembled WGS sequence"/>
</dbReference>
<evidence type="ECO:0000256" key="10">
    <source>
        <dbReference type="SAM" id="MobiDB-lite"/>
    </source>
</evidence>
<dbReference type="PANTHER" id="PTHR24221:SF402">
    <property type="entry name" value="IRON-SULFUR CLUSTERS TRANSPORTER ABCB7, MITOCHONDRIAL"/>
    <property type="match status" value="1"/>
</dbReference>
<feature type="transmembrane region" description="Helical" evidence="11">
    <location>
        <begin position="303"/>
        <end position="323"/>
    </location>
</feature>
<feature type="domain" description="ABC transporter" evidence="12">
    <location>
        <begin position="362"/>
        <end position="596"/>
    </location>
</feature>
<reference evidence="14 15" key="1">
    <citation type="journal article" date="2020" name="Front. Plant Sci.">
        <title>Isolation of Rhizosphere Bacteria That Improve Quality and Water Stress Tolerance in Greenhouse Ornamentals.</title>
        <authorList>
            <person name="Nordstedt N.P."/>
            <person name="Jones M.L."/>
        </authorList>
    </citation>
    <scope>NUCLEOTIDE SEQUENCE [LARGE SCALE GENOMIC DNA]</scope>
    <source>
        <strain evidence="14 15">C6C2</strain>
    </source>
</reference>
<dbReference type="PROSITE" id="PS50929">
    <property type="entry name" value="ABC_TM1F"/>
    <property type="match status" value="1"/>
</dbReference>
<proteinExistence type="predicted"/>
<keyword evidence="7 11" id="KW-1133">Transmembrane helix</keyword>
<evidence type="ECO:0000256" key="5">
    <source>
        <dbReference type="ARBA" id="ARBA00022741"/>
    </source>
</evidence>
<feature type="transmembrane region" description="Helical" evidence="11">
    <location>
        <begin position="266"/>
        <end position="288"/>
    </location>
</feature>
<keyword evidence="4 11" id="KW-0812">Transmembrane</keyword>
<keyword evidence="6 14" id="KW-0067">ATP-binding</keyword>
<feature type="domain" description="ABC transmembrane type-1" evidence="13">
    <location>
        <begin position="41"/>
        <end position="328"/>
    </location>
</feature>
<keyword evidence="9" id="KW-0175">Coiled coil</keyword>
<feature type="region of interest" description="Disordered" evidence="10">
    <location>
        <begin position="600"/>
        <end position="634"/>
    </location>
</feature>
<evidence type="ECO:0000256" key="3">
    <source>
        <dbReference type="ARBA" id="ARBA00022475"/>
    </source>
</evidence>
<dbReference type="CDD" id="cd03253">
    <property type="entry name" value="ABCC_ATM1_transporter"/>
    <property type="match status" value="1"/>
</dbReference>
<evidence type="ECO:0000256" key="7">
    <source>
        <dbReference type="ARBA" id="ARBA00022989"/>
    </source>
</evidence>
<feature type="transmembrane region" description="Helical" evidence="11">
    <location>
        <begin position="72"/>
        <end position="93"/>
    </location>
</feature>
<dbReference type="InterPro" id="IPR003439">
    <property type="entry name" value="ABC_transporter-like_ATP-bd"/>
</dbReference>
<evidence type="ECO:0000313" key="14">
    <source>
        <dbReference type="EMBL" id="NUU03412.1"/>
    </source>
</evidence>
<dbReference type="InterPro" id="IPR027417">
    <property type="entry name" value="P-loop_NTPase"/>
</dbReference>
<evidence type="ECO:0000256" key="6">
    <source>
        <dbReference type="ARBA" id="ARBA00022840"/>
    </source>
</evidence>
<keyword evidence="3" id="KW-1003">Cell membrane</keyword>
<evidence type="ECO:0000256" key="9">
    <source>
        <dbReference type="SAM" id="Coils"/>
    </source>
</evidence>
<accession>A0ABX2LY57</accession>
<evidence type="ECO:0000259" key="12">
    <source>
        <dbReference type="PROSITE" id="PS50893"/>
    </source>
</evidence>
<dbReference type="InterPro" id="IPR003593">
    <property type="entry name" value="AAA+_ATPase"/>
</dbReference>
<gene>
    <name evidence="14" type="ORF">HNO84_17525</name>
</gene>
<keyword evidence="2" id="KW-0813">Transport</keyword>
<evidence type="ECO:0000259" key="13">
    <source>
        <dbReference type="PROSITE" id="PS50929"/>
    </source>
</evidence>
<dbReference type="Gene3D" id="1.20.1560.10">
    <property type="entry name" value="ABC transporter type 1, transmembrane domain"/>
    <property type="match status" value="1"/>
</dbReference>
<dbReference type="InterPro" id="IPR017871">
    <property type="entry name" value="ABC_transporter-like_CS"/>
</dbReference>
<dbReference type="PANTHER" id="PTHR24221">
    <property type="entry name" value="ATP-BINDING CASSETTE SUB-FAMILY B"/>
    <property type="match status" value="1"/>
</dbReference>
<feature type="transmembrane region" description="Helical" evidence="11">
    <location>
        <begin position="183"/>
        <end position="204"/>
    </location>
</feature>
<evidence type="ECO:0000256" key="4">
    <source>
        <dbReference type="ARBA" id="ARBA00022692"/>
    </source>
</evidence>
<sequence>MRRYPNTQSSQSPAAPRHHSDWTVVKTLLPYLWTYKWRVMLALAFLVGAKLANVGVPLVLKKLVDEMTVTAGHPMALLVLPLGLLAAYGALRLATSVFTELRELMFARVTQRAVRTIALQVFRHLHALSLRFHLNRQTGGMTRDIERGTRGVSTLVSYTLFSILPTIIEILLVLVYLLLHYDIWFSAITGGALALYILFTITVTEWRTHFRRTMNDLDSRANTRAIDSLLNYETVKYFSNEDFEARRYDEGLQRYEKAAVKSQSSLSLLNTGQSAIIAIAVTLILWRATVGVMDGSMTLGDMVLVNAFMIQLYIPLNFLGVLYREIKQSLADMERLFSLLEENREVADREGALPLQTQGAELRFEHVDFSYEAKRQILFDVDFTVAAGTTTAVVGHSGSGKSTLSRLLYRFYDVDRGAIRIDGQDLRNVTQSSLRQAIGIVPQDTVLFNDTIEYNIAYGKPGSSHEQIVAAARAAYIHDFIESLPDGYATMVGERGLKLSGGEKQRVAIARTLLKDPAVLIFDEATSALDSRAEQAIQQQLAEIARERTTLVIAHRLSTIVDAHQILVLDHGRIVERGTHAGLLMAGGLYAQMWLRQQAGADDEGGSPLPQPAEGDAVPPQGAEPTVMMPADSR</sequence>
<dbReference type="SMART" id="SM00382">
    <property type="entry name" value="AAA"/>
    <property type="match status" value="1"/>
</dbReference>
<dbReference type="Gene3D" id="3.40.50.300">
    <property type="entry name" value="P-loop containing nucleotide triphosphate hydrolases"/>
    <property type="match status" value="1"/>
</dbReference>
<dbReference type="InterPro" id="IPR011527">
    <property type="entry name" value="ABC1_TM_dom"/>
</dbReference>
<comment type="subcellular location">
    <subcellularLocation>
        <location evidence="1">Cell membrane</location>
        <topology evidence="1">Multi-pass membrane protein</topology>
    </subcellularLocation>
</comment>
<keyword evidence="5" id="KW-0547">Nucleotide-binding</keyword>
<protein>
    <submittedName>
        <fullName evidence="14">ABC transporter ATP-binding protein/permease</fullName>
    </submittedName>
</protein>
<dbReference type="GO" id="GO:0005524">
    <property type="term" value="F:ATP binding"/>
    <property type="evidence" value="ECO:0007669"/>
    <property type="project" value="UniProtKB-KW"/>
</dbReference>
<dbReference type="Pfam" id="PF00005">
    <property type="entry name" value="ABC_tran"/>
    <property type="match status" value="1"/>
</dbReference>
<keyword evidence="8 11" id="KW-0472">Membrane</keyword>
<evidence type="ECO:0000256" key="8">
    <source>
        <dbReference type="ARBA" id="ARBA00023136"/>
    </source>
</evidence>
<dbReference type="PROSITE" id="PS00211">
    <property type="entry name" value="ABC_TRANSPORTER_1"/>
    <property type="match status" value="1"/>
</dbReference>
<comment type="caution">
    <text evidence="14">The sequence shown here is derived from an EMBL/GenBank/DDBJ whole genome shotgun (WGS) entry which is preliminary data.</text>
</comment>
<name>A0ABX2LY57_9BURK</name>
<evidence type="ECO:0000256" key="2">
    <source>
        <dbReference type="ARBA" id="ARBA00022448"/>
    </source>
</evidence>
<evidence type="ECO:0000256" key="1">
    <source>
        <dbReference type="ARBA" id="ARBA00004651"/>
    </source>
</evidence>
<dbReference type="SUPFAM" id="SSF52540">
    <property type="entry name" value="P-loop containing nucleoside triphosphate hydrolases"/>
    <property type="match status" value="1"/>
</dbReference>
<dbReference type="EMBL" id="JABFMT010000021">
    <property type="protein sequence ID" value="NUU03412.1"/>
    <property type="molecule type" value="Genomic_DNA"/>
</dbReference>
<dbReference type="RefSeq" id="WP_175354775.1">
    <property type="nucleotide sequence ID" value="NZ_JABFMT010000021.1"/>
</dbReference>
<dbReference type="SUPFAM" id="SSF90123">
    <property type="entry name" value="ABC transporter transmembrane region"/>
    <property type="match status" value="1"/>
</dbReference>
<dbReference type="InterPro" id="IPR036640">
    <property type="entry name" value="ABC1_TM_sf"/>
</dbReference>
<organism evidence="14 15">
    <name type="scientific">Herbaspirillum robiniae</name>
    <dbReference type="NCBI Taxonomy" id="2014887"/>
    <lineage>
        <taxon>Bacteria</taxon>
        <taxon>Pseudomonadati</taxon>
        <taxon>Pseudomonadota</taxon>
        <taxon>Betaproteobacteria</taxon>
        <taxon>Burkholderiales</taxon>
        <taxon>Oxalobacteraceae</taxon>
        <taxon>Herbaspirillum</taxon>
    </lineage>
</organism>
<evidence type="ECO:0000313" key="15">
    <source>
        <dbReference type="Proteomes" id="UP000536746"/>
    </source>
</evidence>
<dbReference type="CDD" id="cd18582">
    <property type="entry name" value="ABC_6TM_ATM1_ABCB7"/>
    <property type="match status" value="1"/>
</dbReference>
<dbReference type="PROSITE" id="PS50893">
    <property type="entry name" value="ABC_TRANSPORTER_2"/>
    <property type="match status" value="1"/>
</dbReference>
<keyword evidence="15" id="KW-1185">Reference proteome</keyword>
<feature type="coiled-coil region" evidence="9">
    <location>
        <begin position="323"/>
        <end position="350"/>
    </location>
</feature>
<feature type="transmembrane region" description="Helical" evidence="11">
    <location>
        <begin position="155"/>
        <end position="177"/>
    </location>
</feature>
<feature type="transmembrane region" description="Helical" evidence="11">
    <location>
        <begin position="39"/>
        <end position="60"/>
    </location>
</feature>
<dbReference type="Pfam" id="PF00664">
    <property type="entry name" value="ABC_membrane"/>
    <property type="match status" value="1"/>
</dbReference>
<evidence type="ECO:0000256" key="11">
    <source>
        <dbReference type="SAM" id="Phobius"/>
    </source>
</evidence>
<dbReference type="InterPro" id="IPR039421">
    <property type="entry name" value="Type_1_exporter"/>
</dbReference>